<name>A0A6A5QAS3_AMPQU</name>
<proteinExistence type="predicted"/>
<protein>
    <submittedName>
        <fullName evidence="2">Uncharacterized protein</fullName>
    </submittedName>
</protein>
<gene>
    <name evidence="2" type="ORF">BDU57DRAFT_90162</name>
</gene>
<reference evidence="2" key="1">
    <citation type="journal article" date="2020" name="Stud. Mycol.">
        <title>101 Dothideomycetes genomes: a test case for predicting lifestyles and emergence of pathogens.</title>
        <authorList>
            <person name="Haridas S."/>
            <person name="Albert R."/>
            <person name="Binder M."/>
            <person name="Bloem J."/>
            <person name="Labutti K."/>
            <person name="Salamov A."/>
            <person name="Andreopoulos B."/>
            <person name="Baker S."/>
            <person name="Barry K."/>
            <person name="Bills G."/>
            <person name="Bluhm B."/>
            <person name="Cannon C."/>
            <person name="Castanera R."/>
            <person name="Culley D."/>
            <person name="Daum C."/>
            <person name="Ezra D."/>
            <person name="Gonzalez J."/>
            <person name="Henrissat B."/>
            <person name="Kuo A."/>
            <person name="Liang C."/>
            <person name="Lipzen A."/>
            <person name="Lutzoni F."/>
            <person name="Magnuson J."/>
            <person name="Mondo S."/>
            <person name="Nolan M."/>
            <person name="Ohm R."/>
            <person name="Pangilinan J."/>
            <person name="Park H.-J."/>
            <person name="Ramirez L."/>
            <person name="Alfaro M."/>
            <person name="Sun H."/>
            <person name="Tritt A."/>
            <person name="Yoshinaga Y."/>
            <person name="Zwiers L.-H."/>
            <person name="Turgeon B."/>
            <person name="Goodwin S."/>
            <person name="Spatafora J."/>
            <person name="Crous P."/>
            <person name="Grigoriev I."/>
        </authorList>
    </citation>
    <scope>NUCLEOTIDE SEQUENCE</scope>
    <source>
        <strain evidence="2">HMLAC05119</strain>
    </source>
</reference>
<dbReference type="AlphaFoldDB" id="A0A6A5QAS3"/>
<keyword evidence="3" id="KW-1185">Reference proteome</keyword>
<evidence type="ECO:0000313" key="3">
    <source>
        <dbReference type="Proteomes" id="UP000800096"/>
    </source>
</evidence>
<feature type="region of interest" description="Disordered" evidence="1">
    <location>
        <begin position="30"/>
        <end position="55"/>
    </location>
</feature>
<sequence>MYCVAIRASQGHCTVFVSLHTAFACCSPPPPRGQSNHVRKTTTKHQPNRSTTTLNIPPKEFTIYLESQLPSPPQQLPYTNIFLPYPRNPTHAYPTPCPRPPTFTFIHHHRPPPPPPSEPLFPPPIIKLRTTSFHTRTQHLPSVCAEQPADEKKHASYRLYCVRSWTCNTRVVIVVVVVVEKKSGFFLRFFWGGPLLTATLCMHARERGSEPRAFRRGEGGGWVWSVAMCWDGPLRVGWAVRMAVTGGLC</sequence>
<accession>A0A6A5QAS3</accession>
<evidence type="ECO:0000313" key="2">
    <source>
        <dbReference type="EMBL" id="KAF1911866.1"/>
    </source>
</evidence>
<feature type="compositionally biased region" description="Basic residues" evidence="1">
    <location>
        <begin position="37"/>
        <end position="47"/>
    </location>
</feature>
<evidence type="ECO:0000256" key="1">
    <source>
        <dbReference type="SAM" id="MobiDB-lite"/>
    </source>
</evidence>
<dbReference type="EMBL" id="ML979142">
    <property type="protein sequence ID" value="KAF1911866.1"/>
    <property type="molecule type" value="Genomic_DNA"/>
</dbReference>
<dbReference type="Proteomes" id="UP000800096">
    <property type="component" value="Unassembled WGS sequence"/>
</dbReference>
<dbReference type="PROSITE" id="PS51257">
    <property type="entry name" value="PROKAR_LIPOPROTEIN"/>
    <property type="match status" value="1"/>
</dbReference>
<organism evidence="2 3">
    <name type="scientific">Ampelomyces quisqualis</name>
    <name type="common">Powdery mildew agent</name>
    <dbReference type="NCBI Taxonomy" id="50730"/>
    <lineage>
        <taxon>Eukaryota</taxon>
        <taxon>Fungi</taxon>
        <taxon>Dikarya</taxon>
        <taxon>Ascomycota</taxon>
        <taxon>Pezizomycotina</taxon>
        <taxon>Dothideomycetes</taxon>
        <taxon>Pleosporomycetidae</taxon>
        <taxon>Pleosporales</taxon>
        <taxon>Pleosporineae</taxon>
        <taxon>Phaeosphaeriaceae</taxon>
        <taxon>Ampelomyces</taxon>
    </lineage>
</organism>